<feature type="transmembrane region" description="Helical" evidence="7">
    <location>
        <begin position="58"/>
        <end position="81"/>
    </location>
</feature>
<proteinExistence type="inferred from homology"/>
<dbReference type="GO" id="GO:0005886">
    <property type="term" value="C:plasma membrane"/>
    <property type="evidence" value="ECO:0007669"/>
    <property type="project" value="UniProtKB-SubCell"/>
</dbReference>
<accession>A0A4P7VH37</accession>
<evidence type="ECO:0000256" key="3">
    <source>
        <dbReference type="ARBA" id="ARBA00022475"/>
    </source>
</evidence>
<keyword evidence="6 7" id="KW-0472">Membrane</keyword>
<keyword evidence="5 7" id="KW-1133">Transmembrane helix</keyword>
<comment type="subcellular location">
    <subcellularLocation>
        <location evidence="1">Cell membrane</location>
        <topology evidence="1">Multi-pass membrane protein</topology>
    </subcellularLocation>
</comment>
<dbReference type="InterPro" id="IPR007341">
    <property type="entry name" value="Transgly_assoc"/>
</dbReference>
<evidence type="ECO:0000256" key="2">
    <source>
        <dbReference type="ARBA" id="ARBA00011006"/>
    </source>
</evidence>
<evidence type="ECO:0000256" key="1">
    <source>
        <dbReference type="ARBA" id="ARBA00004651"/>
    </source>
</evidence>
<sequence>MGATLWIVWAIIGVIGGYMAGKLLHTAHSVVLDVCVGVCGALLGGWLLVVFFGNNENMQVFSLVTSAVACAILLWVLSLILPGKPDDDDD</sequence>
<name>A0A4P7VH37_9BACT</name>
<evidence type="ECO:0000256" key="6">
    <source>
        <dbReference type="ARBA" id="ARBA00023136"/>
    </source>
</evidence>
<organism evidence="8 9">
    <name type="scientific">Muribaculum gordoncarteri</name>
    <dbReference type="NCBI Taxonomy" id="2530390"/>
    <lineage>
        <taxon>Bacteria</taxon>
        <taxon>Pseudomonadati</taxon>
        <taxon>Bacteroidota</taxon>
        <taxon>Bacteroidia</taxon>
        <taxon>Bacteroidales</taxon>
        <taxon>Muribaculaceae</taxon>
        <taxon>Muribaculum</taxon>
    </lineage>
</organism>
<dbReference type="AlphaFoldDB" id="A0A4P7VH37"/>
<dbReference type="Pfam" id="PF04226">
    <property type="entry name" value="Transgly_assoc"/>
    <property type="match status" value="1"/>
</dbReference>
<keyword evidence="9" id="KW-1185">Reference proteome</keyword>
<dbReference type="EMBL" id="CP039393">
    <property type="protein sequence ID" value="QCD34956.1"/>
    <property type="molecule type" value="Genomic_DNA"/>
</dbReference>
<protein>
    <submittedName>
        <fullName evidence="8">GlsB/YeaQ/YmgE family stress response membrane protein</fullName>
    </submittedName>
</protein>
<reference evidence="8 9" key="1">
    <citation type="submission" date="2019-02" db="EMBL/GenBank/DDBJ databases">
        <title>Isolation and identification of novel species under the genus Muribaculum.</title>
        <authorList>
            <person name="Miyake S."/>
            <person name="Ding Y."/>
            <person name="Low A."/>
            <person name="Soh M."/>
            <person name="Seedorf H."/>
        </authorList>
    </citation>
    <scope>NUCLEOTIDE SEQUENCE [LARGE SCALE GENOMIC DNA]</scope>
    <source>
        <strain evidence="8 9">TLL-A4</strain>
    </source>
</reference>
<dbReference type="KEGG" id="mgod:E7746_03200"/>
<evidence type="ECO:0000256" key="4">
    <source>
        <dbReference type="ARBA" id="ARBA00022692"/>
    </source>
</evidence>
<dbReference type="RefSeq" id="WP_136409812.1">
    <property type="nucleotide sequence ID" value="NZ_CP039393.1"/>
</dbReference>
<evidence type="ECO:0000256" key="7">
    <source>
        <dbReference type="SAM" id="Phobius"/>
    </source>
</evidence>
<evidence type="ECO:0000313" key="8">
    <source>
        <dbReference type="EMBL" id="QCD34956.1"/>
    </source>
</evidence>
<dbReference type="Proteomes" id="UP000297031">
    <property type="component" value="Chromosome"/>
</dbReference>
<feature type="transmembrane region" description="Helical" evidence="7">
    <location>
        <begin position="31"/>
        <end position="52"/>
    </location>
</feature>
<evidence type="ECO:0000313" key="9">
    <source>
        <dbReference type="Proteomes" id="UP000297031"/>
    </source>
</evidence>
<feature type="transmembrane region" description="Helical" evidence="7">
    <location>
        <begin position="6"/>
        <end position="24"/>
    </location>
</feature>
<keyword evidence="3" id="KW-1003">Cell membrane</keyword>
<evidence type="ECO:0000256" key="5">
    <source>
        <dbReference type="ARBA" id="ARBA00022989"/>
    </source>
</evidence>
<keyword evidence="4 7" id="KW-0812">Transmembrane</keyword>
<gene>
    <name evidence="8" type="ORF">E7746_03200</name>
</gene>
<comment type="similarity">
    <text evidence="2">Belongs to the UPF0410 family.</text>
</comment>